<name>A0ABT1ADU5_9PSEU</name>
<dbReference type="Proteomes" id="UP001165283">
    <property type="component" value="Unassembled WGS sequence"/>
</dbReference>
<dbReference type="RefSeq" id="WP_252446624.1">
    <property type="nucleotide sequence ID" value="NZ_JAGSOV010000108.1"/>
</dbReference>
<organism evidence="2 3">
    <name type="scientific">Pseudonocardia humida</name>
    <dbReference type="NCBI Taxonomy" id="2800819"/>
    <lineage>
        <taxon>Bacteria</taxon>
        <taxon>Bacillati</taxon>
        <taxon>Actinomycetota</taxon>
        <taxon>Actinomycetes</taxon>
        <taxon>Pseudonocardiales</taxon>
        <taxon>Pseudonocardiaceae</taxon>
        <taxon>Pseudonocardia</taxon>
    </lineage>
</organism>
<evidence type="ECO:0000313" key="2">
    <source>
        <dbReference type="EMBL" id="MCO1661113.1"/>
    </source>
</evidence>
<feature type="transmembrane region" description="Helical" evidence="1">
    <location>
        <begin position="12"/>
        <end position="31"/>
    </location>
</feature>
<proteinExistence type="predicted"/>
<comment type="caution">
    <text evidence="2">The sequence shown here is derived from an EMBL/GenBank/DDBJ whole genome shotgun (WGS) entry which is preliminary data.</text>
</comment>
<gene>
    <name evidence="2" type="ORF">KDL28_39315</name>
</gene>
<reference evidence="2" key="1">
    <citation type="submission" date="2021-04" db="EMBL/GenBank/DDBJ databases">
        <title>Pseudonocardia sp. nov., isolated from sandy soil of mangrove forest.</title>
        <authorList>
            <person name="Zan Z."/>
            <person name="Huang R."/>
            <person name="Liu W."/>
        </authorList>
    </citation>
    <scope>NUCLEOTIDE SEQUENCE</scope>
    <source>
        <strain evidence="2">S2-4</strain>
    </source>
</reference>
<evidence type="ECO:0000256" key="1">
    <source>
        <dbReference type="SAM" id="Phobius"/>
    </source>
</evidence>
<protein>
    <submittedName>
        <fullName evidence="2">Uncharacterized protein</fullName>
    </submittedName>
</protein>
<keyword evidence="1" id="KW-1133">Transmembrane helix</keyword>
<keyword evidence="1" id="KW-0812">Transmembrane</keyword>
<evidence type="ECO:0000313" key="3">
    <source>
        <dbReference type="Proteomes" id="UP001165283"/>
    </source>
</evidence>
<keyword evidence="1" id="KW-0472">Membrane</keyword>
<dbReference type="EMBL" id="JAGSOV010000108">
    <property type="protein sequence ID" value="MCO1661113.1"/>
    <property type="molecule type" value="Genomic_DNA"/>
</dbReference>
<sequence>MDLEFGPVPDHLALRLGLVAVLVLGLVTLLVRISADVWAATCPDDS</sequence>
<keyword evidence="3" id="KW-1185">Reference proteome</keyword>
<accession>A0ABT1ADU5</accession>